<evidence type="ECO:0000256" key="8">
    <source>
        <dbReference type="SAM" id="MobiDB-lite"/>
    </source>
</evidence>
<evidence type="ECO:0000256" key="7">
    <source>
        <dbReference type="ARBA" id="ARBA00023157"/>
    </source>
</evidence>
<dbReference type="KEGG" id="sarm:DVA86_09525"/>
<evidence type="ECO:0000256" key="1">
    <source>
        <dbReference type="ARBA" id="ARBA00006249"/>
    </source>
</evidence>
<dbReference type="InterPro" id="IPR016582">
    <property type="entry name" value="OHBut_olig_hydro_put"/>
</dbReference>
<evidence type="ECO:0000256" key="5">
    <source>
        <dbReference type="ARBA" id="ARBA00022801"/>
    </source>
</evidence>
<keyword evidence="7" id="KW-1015">Disulfide bond</keyword>
<protein>
    <submittedName>
        <fullName evidence="10">Tannase/feruloyl esterase family alpha/beta hydrolase</fullName>
    </submittedName>
</protein>
<keyword evidence="2" id="KW-0719">Serine esterase</keyword>
<feature type="region of interest" description="Disordered" evidence="8">
    <location>
        <begin position="464"/>
        <end position="498"/>
    </location>
</feature>
<sequence>MSPRRPLFGGRERRPAAAPAVRAPAPAAARTAVLAALLLAAGAAPGTAPAAAAAGASPRTEGACARTGPLTVPGAAHQRAACLPELTTAGTVASGHTDPADWAGLTPAALDTPSGVPGTQIDGYFPDTSRTNTNHGWDHDAQFVIRLPDRWNGGLVVTGAPGNREQYANDRAIGDWAVARGYAFAATDKGNTGAAFHRDGAAPGDAVAEWHTRFTQLTRAARAVTAQRYGRAPARTLATGMSNGGYLVRWQLENRPELYDGGVDWEGTLWRADGPNLLTFLPPALRHYPAYAAGGPGAERARRAMHRAGYPAGSEFLWPFHHRNYWDLTQRTYREELDPDYDGATEAGTPYCAPGTPACDADYDYASRPPRVHAAVARLGLTGRIGKPLVTLHGTLDVLLPISRGSDPYARMVRRAGRGDLFRYYRIGGGTHTDALFDTYPERLRPLLPCHRSAFTALERWVERGERPPPSRTLPRPAGADRETLLTSCPLDGTAGPG</sequence>
<evidence type="ECO:0000256" key="6">
    <source>
        <dbReference type="ARBA" id="ARBA00022837"/>
    </source>
</evidence>
<keyword evidence="3" id="KW-0479">Metal-binding</keyword>
<dbReference type="GO" id="GO:0046872">
    <property type="term" value="F:metal ion binding"/>
    <property type="evidence" value="ECO:0007669"/>
    <property type="project" value="UniProtKB-KW"/>
</dbReference>
<feature type="region of interest" description="Disordered" evidence="8">
    <location>
        <begin position="93"/>
        <end position="116"/>
    </location>
</feature>
<dbReference type="Proteomes" id="UP000254425">
    <property type="component" value="Chromosome"/>
</dbReference>
<evidence type="ECO:0000256" key="4">
    <source>
        <dbReference type="ARBA" id="ARBA00022729"/>
    </source>
</evidence>
<keyword evidence="4 9" id="KW-0732">Signal</keyword>
<keyword evidence="6" id="KW-0106">Calcium</keyword>
<feature type="region of interest" description="Disordered" evidence="8">
    <location>
        <begin position="1"/>
        <end position="23"/>
    </location>
</feature>
<organism evidence="10 11">
    <name type="scientific">Streptomyces armeniacus</name>
    <dbReference type="NCBI Taxonomy" id="83291"/>
    <lineage>
        <taxon>Bacteria</taxon>
        <taxon>Bacillati</taxon>
        <taxon>Actinomycetota</taxon>
        <taxon>Actinomycetes</taxon>
        <taxon>Kitasatosporales</taxon>
        <taxon>Streptomycetaceae</taxon>
        <taxon>Streptomyces</taxon>
    </lineage>
</organism>
<dbReference type="EMBL" id="CP031320">
    <property type="protein sequence ID" value="AXK32854.1"/>
    <property type="molecule type" value="Genomic_DNA"/>
</dbReference>
<dbReference type="AlphaFoldDB" id="A0A345XMI8"/>
<evidence type="ECO:0000256" key="2">
    <source>
        <dbReference type="ARBA" id="ARBA00022487"/>
    </source>
</evidence>
<dbReference type="Pfam" id="PF07519">
    <property type="entry name" value="Tannase"/>
    <property type="match status" value="1"/>
</dbReference>
<feature type="chain" id="PRO_5017014070" evidence="9">
    <location>
        <begin position="51"/>
        <end position="498"/>
    </location>
</feature>
<accession>A0A345XMI8</accession>
<evidence type="ECO:0000313" key="10">
    <source>
        <dbReference type="EMBL" id="AXK32854.1"/>
    </source>
</evidence>
<dbReference type="InterPro" id="IPR029058">
    <property type="entry name" value="AB_hydrolase_fold"/>
</dbReference>
<dbReference type="Pfam" id="PF10605">
    <property type="entry name" value="3HBOH"/>
    <property type="match status" value="1"/>
</dbReference>
<evidence type="ECO:0000313" key="11">
    <source>
        <dbReference type="Proteomes" id="UP000254425"/>
    </source>
</evidence>
<dbReference type="GO" id="GO:0005615">
    <property type="term" value="C:extracellular space"/>
    <property type="evidence" value="ECO:0007669"/>
    <property type="project" value="InterPro"/>
</dbReference>
<reference evidence="10 11" key="1">
    <citation type="submission" date="2018-07" db="EMBL/GenBank/DDBJ databases">
        <title>Draft genome of the type strain Streptomyces armeniacus ATCC 15676.</title>
        <authorList>
            <person name="Labana P."/>
            <person name="Gosse J.T."/>
            <person name="Boddy C.N."/>
        </authorList>
    </citation>
    <scope>NUCLEOTIDE SEQUENCE [LARGE SCALE GENOMIC DNA]</scope>
    <source>
        <strain evidence="10 11">ATCC 15676</strain>
    </source>
</reference>
<dbReference type="InterPro" id="IPR011118">
    <property type="entry name" value="Tannase/feruloyl_esterase"/>
</dbReference>
<evidence type="ECO:0000256" key="9">
    <source>
        <dbReference type="SAM" id="SignalP"/>
    </source>
</evidence>
<feature type="signal peptide" evidence="9">
    <location>
        <begin position="1"/>
        <end position="50"/>
    </location>
</feature>
<evidence type="ECO:0000256" key="3">
    <source>
        <dbReference type="ARBA" id="ARBA00022723"/>
    </source>
</evidence>
<name>A0A345XMI8_9ACTN</name>
<dbReference type="GO" id="GO:0047989">
    <property type="term" value="F:hydroxybutyrate-dimer hydrolase activity"/>
    <property type="evidence" value="ECO:0007669"/>
    <property type="project" value="InterPro"/>
</dbReference>
<proteinExistence type="inferred from homology"/>
<feature type="region of interest" description="Disordered" evidence="8">
    <location>
        <begin position="49"/>
        <end position="68"/>
    </location>
</feature>
<dbReference type="Gene3D" id="3.40.50.1820">
    <property type="entry name" value="alpha/beta hydrolase"/>
    <property type="match status" value="1"/>
</dbReference>
<keyword evidence="5 10" id="KW-0378">Hydrolase</keyword>
<gene>
    <name evidence="10" type="ORF">DVA86_09525</name>
</gene>
<dbReference type="SUPFAM" id="SSF53474">
    <property type="entry name" value="alpha/beta-Hydrolases"/>
    <property type="match status" value="1"/>
</dbReference>
<keyword evidence="11" id="KW-1185">Reference proteome</keyword>
<comment type="similarity">
    <text evidence="1">Belongs to the tannase family.</text>
</comment>
<dbReference type="GO" id="GO:0019605">
    <property type="term" value="P:butyrate metabolic process"/>
    <property type="evidence" value="ECO:0007669"/>
    <property type="project" value="InterPro"/>
</dbReference>
<dbReference type="RefSeq" id="WP_208877345.1">
    <property type="nucleotide sequence ID" value="NZ_CP031320.1"/>
</dbReference>